<keyword evidence="3" id="KW-0067">ATP-binding</keyword>
<evidence type="ECO:0000259" key="1">
    <source>
        <dbReference type="Pfam" id="PF01695"/>
    </source>
</evidence>
<dbReference type="eggNOG" id="COG1484">
    <property type="taxonomic scope" value="Bacteria"/>
</dbReference>
<dbReference type="RefSeq" id="WP_035178527.1">
    <property type="nucleotide sequence ID" value="NZ_AZFY01000121.1"/>
</dbReference>
<dbReference type="Proteomes" id="UP000019488">
    <property type="component" value="Unassembled WGS sequence"/>
</dbReference>
<keyword evidence="3" id="KW-0378">Hydrolase</keyword>
<dbReference type="PANTHER" id="PTHR30050">
    <property type="entry name" value="CHROMOSOMAL REPLICATION INITIATOR PROTEIN DNAA"/>
    <property type="match status" value="1"/>
</dbReference>
<reference evidence="3" key="1">
    <citation type="journal article" date="2014" name="Genome Announc.">
        <title>Draft Genome Sequences of Two Lactobacillus Strains, L. farraginis JCM 14108T and L. composti JCM 14202T, Isolated from Compost of Distilled Shochu Residue.</title>
        <authorList>
            <person name="Yuki M."/>
            <person name="Oshima K."/>
            <person name="Suda W."/>
            <person name="Kitahara M."/>
            <person name="Kitamura K."/>
            <person name="Iida T."/>
            <person name="Hattori M."/>
            <person name="Ohkuma M."/>
        </authorList>
    </citation>
    <scope>NUCLEOTIDE SEQUENCE [LARGE SCALE GENOMIC DNA]</scope>
    <source>
        <strain evidence="3">JCM 14108</strain>
    </source>
</reference>
<dbReference type="Pfam" id="PF07319">
    <property type="entry name" value="DnaI_N"/>
    <property type="match status" value="1"/>
</dbReference>
<comment type="caution">
    <text evidence="3">The sequence shown here is derived from an EMBL/GenBank/DDBJ whole genome shotgun (WGS) entry which is preliminary data.</text>
</comment>
<dbReference type="GO" id="GO:0005524">
    <property type="term" value="F:ATP binding"/>
    <property type="evidence" value="ECO:0007669"/>
    <property type="project" value="InterPro"/>
</dbReference>
<name>X0P9U6_9LACO</name>
<keyword evidence="3" id="KW-0547">Nucleotide-binding</keyword>
<evidence type="ECO:0000313" key="4">
    <source>
        <dbReference type="EMBL" id="KRM04302.1"/>
    </source>
</evidence>
<dbReference type="GO" id="GO:0004386">
    <property type="term" value="F:helicase activity"/>
    <property type="evidence" value="ECO:0007669"/>
    <property type="project" value="UniProtKB-KW"/>
</dbReference>
<dbReference type="OrthoDB" id="61127at2"/>
<protein>
    <submittedName>
        <fullName evidence="3">Helicase loader DnaI</fullName>
    </submittedName>
    <submittedName>
        <fullName evidence="4">Primosomal protein DnaI</fullName>
    </submittedName>
</protein>
<dbReference type="PANTHER" id="PTHR30050:SF8">
    <property type="entry name" value="PRIMOSOMAL PROTEIN DNAI"/>
    <property type="match status" value="1"/>
</dbReference>
<dbReference type="Proteomes" id="UP000051966">
    <property type="component" value="Unassembled WGS sequence"/>
</dbReference>
<dbReference type="STRING" id="1423743.FD41_GL000910"/>
<feature type="domain" description="Primosomal DnaI N-terminal" evidence="2">
    <location>
        <begin position="8"/>
        <end position="98"/>
    </location>
</feature>
<dbReference type="CDD" id="cd00009">
    <property type="entry name" value="AAA"/>
    <property type="match status" value="1"/>
</dbReference>
<evidence type="ECO:0000313" key="3">
    <source>
        <dbReference type="EMBL" id="GAF35979.1"/>
    </source>
</evidence>
<dbReference type="AlphaFoldDB" id="X0P9U6"/>
<gene>
    <name evidence="4" type="ORF">FD41_GL000910</name>
    <name evidence="3" type="ORF">JCM14108_913</name>
</gene>
<evidence type="ECO:0000313" key="6">
    <source>
        <dbReference type="Proteomes" id="UP000051966"/>
    </source>
</evidence>
<dbReference type="InterPro" id="IPR027417">
    <property type="entry name" value="P-loop_NTPase"/>
</dbReference>
<accession>X0P9U6</accession>
<dbReference type="EMBL" id="AZFY01000121">
    <property type="protein sequence ID" value="KRM04302.1"/>
    <property type="molecule type" value="Genomic_DNA"/>
</dbReference>
<feature type="domain" description="IstB-like ATP-binding" evidence="1">
    <location>
        <begin position="105"/>
        <end position="270"/>
    </location>
</feature>
<keyword evidence="6" id="KW-1185">Reference proteome</keyword>
<dbReference type="Gene3D" id="3.40.50.300">
    <property type="entry name" value="P-loop containing nucleotide triphosphate hydrolases"/>
    <property type="match status" value="1"/>
</dbReference>
<dbReference type="EMBL" id="BAKI01000006">
    <property type="protein sequence ID" value="GAF35979.1"/>
    <property type="molecule type" value="Genomic_DNA"/>
</dbReference>
<sequence length="313" mass="36181">MKPVSKYIQQFLRERTINGQGAHKSYELAVKEIKANPEIQKFVRENKNKLADDAVTRSIAKLREYLFIQKSRKQGQATFAQGYEPKLIVNDRLIDISYEPGEETLAKRKAEMLAKRVTTVAMPADIRHASLEHFDQHDNRRYKAFAQAVHFTKDYTKSKHFVPGFYFYGPFGVGKTYLLGALANDLADSGVLTTLVHFPSFESEMKASIGDRSYLRKIDSVKKSPILMLDDMGAGTLSSWVRDEVLGVILEYRMQQRLPMFFSSNFSMDDLEENWLTYDRKGDGEPLKAQRLMQRIRFLSREVEMIGRDRRLE</sequence>
<dbReference type="GO" id="GO:0006260">
    <property type="term" value="P:DNA replication"/>
    <property type="evidence" value="ECO:0007669"/>
    <property type="project" value="TreeGrafter"/>
</dbReference>
<dbReference type="SUPFAM" id="SSF52540">
    <property type="entry name" value="P-loop containing nucleoside triphosphate hydrolases"/>
    <property type="match status" value="1"/>
</dbReference>
<organism evidence="3 5">
    <name type="scientific">Lentilactobacillus farraginis DSM 18382 = JCM 14108</name>
    <dbReference type="NCBI Taxonomy" id="1423743"/>
    <lineage>
        <taxon>Bacteria</taxon>
        <taxon>Bacillati</taxon>
        <taxon>Bacillota</taxon>
        <taxon>Bacilli</taxon>
        <taxon>Lactobacillales</taxon>
        <taxon>Lactobacillaceae</taxon>
        <taxon>Lentilactobacillus</taxon>
    </lineage>
</organism>
<dbReference type="Pfam" id="PF01695">
    <property type="entry name" value="IstB_IS21"/>
    <property type="match status" value="1"/>
</dbReference>
<proteinExistence type="predicted"/>
<evidence type="ECO:0000259" key="2">
    <source>
        <dbReference type="Pfam" id="PF07319"/>
    </source>
</evidence>
<dbReference type="InterPro" id="IPR009928">
    <property type="entry name" value="DnaI_N"/>
</dbReference>
<dbReference type="NCBIfam" id="NF006505">
    <property type="entry name" value="PRK08939.1"/>
    <property type="match status" value="1"/>
</dbReference>
<reference evidence="4 6" key="2">
    <citation type="journal article" date="2015" name="Genome Announc.">
        <title>Expanding the biotechnology potential of lactobacilli through comparative genomics of 213 strains and associated genera.</title>
        <authorList>
            <person name="Sun Z."/>
            <person name="Harris H.M."/>
            <person name="McCann A."/>
            <person name="Guo C."/>
            <person name="Argimon S."/>
            <person name="Zhang W."/>
            <person name="Yang X."/>
            <person name="Jeffery I.B."/>
            <person name="Cooney J.C."/>
            <person name="Kagawa T.F."/>
            <person name="Liu W."/>
            <person name="Song Y."/>
            <person name="Salvetti E."/>
            <person name="Wrobel A."/>
            <person name="Rasinkangas P."/>
            <person name="Parkhill J."/>
            <person name="Rea M.C."/>
            <person name="O'Sullivan O."/>
            <person name="Ritari J."/>
            <person name="Douillard F.P."/>
            <person name="Paul Ross R."/>
            <person name="Yang R."/>
            <person name="Briner A.E."/>
            <person name="Felis G.E."/>
            <person name="de Vos W.M."/>
            <person name="Barrangou R."/>
            <person name="Klaenhammer T.R."/>
            <person name="Caufield P.W."/>
            <person name="Cui Y."/>
            <person name="Zhang H."/>
            <person name="O'Toole P.W."/>
        </authorList>
    </citation>
    <scope>NUCLEOTIDE SEQUENCE [LARGE SCALE GENOMIC DNA]</scope>
    <source>
        <strain evidence="4 6">DSM 18382</strain>
    </source>
</reference>
<keyword evidence="3" id="KW-0347">Helicase</keyword>
<dbReference type="PATRIC" id="fig|1423743.5.peg.939"/>
<evidence type="ECO:0000313" key="5">
    <source>
        <dbReference type="Proteomes" id="UP000019488"/>
    </source>
</evidence>
<dbReference type="InterPro" id="IPR002611">
    <property type="entry name" value="IstB_ATP-bd"/>
</dbReference>